<organism evidence="1 2">
    <name type="scientific">Austropuccinia psidii MF-1</name>
    <dbReference type="NCBI Taxonomy" id="1389203"/>
    <lineage>
        <taxon>Eukaryota</taxon>
        <taxon>Fungi</taxon>
        <taxon>Dikarya</taxon>
        <taxon>Basidiomycota</taxon>
        <taxon>Pucciniomycotina</taxon>
        <taxon>Pucciniomycetes</taxon>
        <taxon>Pucciniales</taxon>
        <taxon>Sphaerophragmiaceae</taxon>
        <taxon>Austropuccinia</taxon>
    </lineage>
</organism>
<dbReference type="Proteomes" id="UP000765509">
    <property type="component" value="Unassembled WGS sequence"/>
</dbReference>
<evidence type="ECO:0000313" key="1">
    <source>
        <dbReference type="EMBL" id="MBW0553085.1"/>
    </source>
</evidence>
<evidence type="ECO:0000313" key="2">
    <source>
        <dbReference type="Proteomes" id="UP000765509"/>
    </source>
</evidence>
<gene>
    <name evidence="1" type="ORF">O181_092800</name>
</gene>
<reference evidence="1" key="1">
    <citation type="submission" date="2021-03" db="EMBL/GenBank/DDBJ databases">
        <title>Draft genome sequence of rust myrtle Austropuccinia psidii MF-1, a brazilian biotype.</title>
        <authorList>
            <person name="Quecine M.C."/>
            <person name="Pachon D.M.R."/>
            <person name="Bonatelli M.L."/>
            <person name="Correr F.H."/>
            <person name="Franceschini L.M."/>
            <person name="Leite T.F."/>
            <person name="Margarido G.R.A."/>
            <person name="Almeida C.A."/>
            <person name="Ferrarezi J.A."/>
            <person name="Labate C.A."/>
        </authorList>
    </citation>
    <scope>NUCLEOTIDE SEQUENCE</scope>
    <source>
        <strain evidence="1">MF-1</strain>
    </source>
</reference>
<dbReference type="AlphaFoldDB" id="A0A9Q3P9I1"/>
<comment type="caution">
    <text evidence="1">The sequence shown here is derived from an EMBL/GenBank/DDBJ whole genome shotgun (WGS) entry which is preliminary data.</text>
</comment>
<keyword evidence="2" id="KW-1185">Reference proteome</keyword>
<name>A0A9Q3P9I1_9BASI</name>
<sequence length="74" mass="8599">MRNQARIEINFVKSFGSQGLSEKFSKLDLVQRSQITTSNKPASLDFFRCLFSQIVRPWFFVTGLMLSSQNFIFN</sequence>
<protein>
    <submittedName>
        <fullName evidence="1">Uncharacterized protein</fullName>
    </submittedName>
</protein>
<proteinExistence type="predicted"/>
<dbReference type="EMBL" id="AVOT02059406">
    <property type="protein sequence ID" value="MBW0553085.1"/>
    <property type="molecule type" value="Genomic_DNA"/>
</dbReference>
<accession>A0A9Q3P9I1</accession>